<keyword evidence="2" id="KW-1185">Reference proteome</keyword>
<protein>
    <submittedName>
        <fullName evidence="1">Uncharacterized protein</fullName>
    </submittedName>
</protein>
<proteinExistence type="predicted"/>
<gene>
    <name evidence="1" type="ORF">DPMN_181749</name>
</gene>
<reference evidence="1" key="1">
    <citation type="journal article" date="2019" name="bioRxiv">
        <title>The Genome of the Zebra Mussel, Dreissena polymorpha: A Resource for Invasive Species Research.</title>
        <authorList>
            <person name="McCartney M.A."/>
            <person name="Auch B."/>
            <person name="Kono T."/>
            <person name="Mallez S."/>
            <person name="Zhang Y."/>
            <person name="Obille A."/>
            <person name="Becker A."/>
            <person name="Abrahante J.E."/>
            <person name="Garbe J."/>
            <person name="Badalamenti J.P."/>
            <person name="Herman A."/>
            <person name="Mangelson H."/>
            <person name="Liachko I."/>
            <person name="Sullivan S."/>
            <person name="Sone E.D."/>
            <person name="Koren S."/>
            <person name="Silverstein K.A.T."/>
            <person name="Beckman K.B."/>
            <person name="Gohl D.M."/>
        </authorList>
    </citation>
    <scope>NUCLEOTIDE SEQUENCE</scope>
    <source>
        <strain evidence="1">Duluth1</strain>
        <tissue evidence="1">Whole animal</tissue>
    </source>
</reference>
<dbReference type="EMBL" id="JAIWYP010000010">
    <property type="protein sequence ID" value="KAH3747324.1"/>
    <property type="molecule type" value="Genomic_DNA"/>
</dbReference>
<evidence type="ECO:0000313" key="1">
    <source>
        <dbReference type="EMBL" id="KAH3747324.1"/>
    </source>
</evidence>
<accession>A0A9D4I423</accession>
<dbReference type="AlphaFoldDB" id="A0A9D4I423"/>
<dbReference type="Proteomes" id="UP000828390">
    <property type="component" value="Unassembled WGS sequence"/>
</dbReference>
<evidence type="ECO:0000313" key="2">
    <source>
        <dbReference type="Proteomes" id="UP000828390"/>
    </source>
</evidence>
<reference evidence="1" key="2">
    <citation type="submission" date="2020-11" db="EMBL/GenBank/DDBJ databases">
        <authorList>
            <person name="McCartney M.A."/>
            <person name="Auch B."/>
            <person name="Kono T."/>
            <person name="Mallez S."/>
            <person name="Becker A."/>
            <person name="Gohl D.M."/>
            <person name="Silverstein K.A.T."/>
            <person name="Koren S."/>
            <person name="Bechman K.B."/>
            <person name="Herman A."/>
            <person name="Abrahante J.E."/>
            <person name="Garbe J."/>
        </authorList>
    </citation>
    <scope>NUCLEOTIDE SEQUENCE</scope>
    <source>
        <strain evidence="1">Duluth1</strain>
        <tissue evidence="1">Whole animal</tissue>
    </source>
</reference>
<sequence>MQPLSGGFYFAHPSYSPRDHETNDVIMKDKCCAKSEYCDLYYELHPTGTCYTESPYRFGDRCLAFYQ</sequence>
<name>A0A9D4I423_DREPO</name>
<organism evidence="1 2">
    <name type="scientific">Dreissena polymorpha</name>
    <name type="common">Zebra mussel</name>
    <name type="synonym">Mytilus polymorpha</name>
    <dbReference type="NCBI Taxonomy" id="45954"/>
    <lineage>
        <taxon>Eukaryota</taxon>
        <taxon>Metazoa</taxon>
        <taxon>Spiralia</taxon>
        <taxon>Lophotrochozoa</taxon>
        <taxon>Mollusca</taxon>
        <taxon>Bivalvia</taxon>
        <taxon>Autobranchia</taxon>
        <taxon>Heteroconchia</taxon>
        <taxon>Euheterodonta</taxon>
        <taxon>Imparidentia</taxon>
        <taxon>Neoheterodontei</taxon>
        <taxon>Myida</taxon>
        <taxon>Dreissenoidea</taxon>
        <taxon>Dreissenidae</taxon>
        <taxon>Dreissena</taxon>
    </lineage>
</organism>
<comment type="caution">
    <text evidence="1">The sequence shown here is derived from an EMBL/GenBank/DDBJ whole genome shotgun (WGS) entry which is preliminary data.</text>
</comment>